<reference evidence="2" key="1">
    <citation type="journal article" date="2016" name="Nat. Genet.">
        <title>The genome sequences of Arachis duranensis and Arachis ipaensis, the diploid ancestors of cultivated peanut.</title>
        <authorList>
            <person name="Bertioli D.J."/>
            <person name="Cannon S.B."/>
            <person name="Froenicke L."/>
            <person name="Huang G."/>
            <person name="Farmer A.D."/>
            <person name="Cannon E.K."/>
            <person name="Liu X."/>
            <person name="Gao D."/>
            <person name="Clevenger J."/>
            <person name="Dash S."/>
            <person name="Ren L."/>
            <person name="Moretzsohn M.C."/>
            <person name="Shirasawa K."/>
            <person name="Huang W."/>
            <person name="Vidigal B."/>
            <person name="Abernathy B."/>
            <person name="Chu Y."/>
            <person name="Niederhuth C.E."/>
            <person name="Umale P."/>
            <person name="Araujo A.C."/>
            <person name="Kozik A."/>
            <person name="Kim K.D."/>
            <person name="Burow M.D."/>
            <person name="Varshney R.K."/>
            <person name="Wang X."/>
            <person name="Zhang X."/>
            <person name="Barkley N."/>
            <person name="Guimaraes P.M."/>
            <person name="Isobe S."/>
            <person name="Guo B."/>
            <person name="Liao B."/>
            <person name="Stalker H.T."/>
            <person name="Schmitz R.J."/>
            <person name="Scheffler B.E."/>
            <person name="Leal-Bertioli S.C."/>
            <person name="Xun X."/>
            <person name="Jackson S.A."/>
            <person name="Michelmore R."/>
            <person name="Ozias-Akins P."/>
        </authorList>
    </citation>
    <scope>NUCLEOTIDE SEQUENCE [LARGE SCALE GENOMIC DNA]</scope>
    <source>
        <strain evidence="2">cv. V14167</strain>
    </source>
</reference>
<keyword evidence="1" id="KW-0472">Membrane</keyword>
<accession>A0A6P4DIR2</accession>
<evidence type="ECO:0000313" key="2">
    <source>
        <dbReference type="Proteomes" id="UP000515211"/>
    </source>
</evidence>
<keyword evidence="1" id="KW-1133">Transmembrane helix</keyword>
<reference evidence="3" key="2">
    <citation type="submission" date="2025-08" db="UniProtKB">
        <authorList>
            <consortium name="RefSeq"/>
        </authorList>
    </citation>
    <scope>IDENTIFICATION</scope>
    <source>
        <tissue evidence="3">Whole plant</tissue>
    </source>
</reference>
<feature type="transmembrane region" description="Helical" evidence="1">
    <location>
        <begin position="17"/>
        <end position="42"/>
    </location>
</feature>
<protein>
    <submittedName>
        <fullName evidence="3">NDR1/HIN1-like protein 10</fullName>
    </submittedName>
</protein>
<evidence type="ECO:0000256" key="1">
    <source>
        <dbReference type="SAM" id="Phobius"/>
    </source>
</evidence>
<gene>
    <name evidence="3" type="primary">LOC107490458</name>
</gene>
<dbReference type="Proteomes" id="UP000515211">
    <property type="component" value="Chromosome 5"/>
</dbReference>
<sequence>MEIKKARFPWYAYSIDILFFLGLFGYFAIDLFCPRIIWILMFKYPEISRIKLEVTNASLTQSKYLNSNSTLYSNLEVNITATNPNNNNNKVVVSYDKIMAEASFQGCKFSSVTNLTDIHENNTSFLQLPLVLKGQCVIHVTLDEAYKAEARKGVNHDLDLKLGLWLDFQYANLKKRKSDGMTGIKASITCSSLSFISNDKSAISFGRTKCKCFLCEISEIQG</sequence>
<evidence type="ECO:0000313" key="3">
    <source>
        <dbReference type="RefSeq" id="XP_015966726.1"/>
    </source>
</evidence>
<dbReference type="GeneID" id="107490458"/>
<organism evidence="2 3">
    <name type="scientific">Arachis duranensis</name>
    <name type="common">Wild peanut</name>
    <dbReference type="NCBI Taxonomy" id="130453"/>
    <lineage>
        <taxon>Eukaryota</taxon>
        <taxon>Viridiplantae</taxon>
        <taxon>Streptophyta</taxon>
        <taxon>Embryophyta</taxon>
        <taxon>Tracheophyta</taxon>
        <taxon>Spermatophyta</taxon>
        <taxon>Magnoliopsida</taxon>
        <taxon>eudicotyledons</taxon>
        <taxon>Gunneridae</taxon>
        <taxon>Pentapetalae</taxon>
        <taxon>rosids</taxon>
        <taxon>fabids</taxon>
        <taxon>Fabales</taxon>
        <taxon>Fabaceae</taxon>
        <taxon>Papilionoideae</taxon>
        <taxon>50 kb inversion clade</taxon>
        <taxon>dalbergioids sensu lato</taxon>
        <taxon>Dalbergieae</taxon>
        <taxon>Pterocarpus clade</taxon>
        <taxon>Arachis</taxon>
    </lineage>
</organism>
<name>A0A6P4DIR2_ARADU</name>
<dbReference type="RefSeq" id="XP_015966726.1">
    <property type="nucleotide sequence ID" value="XM_016111240.1"/>
</dbReference>
<keyword evidence="1" id="KW-0812">Transmembrane</keyword>
<dbReference type="KEGG" id="adu:107490458"/>
<keyword evidence="2" id="KW-1185">Reference proteome</keyword>
<proteinExistence type="predicted"/>
<dbReference type="AlphaFoldDB" id="A0A6P4DIR2"/>